<dbReference type="GO" id="GO:0004375">
    <property type="term" value="F:glycine dehydrogenase (decarboxylating) activity"/>
    <property type="evidence" value="ECO:0007669"/>
    <property type="project" value="UniProtKB-EC"/>
</dbReference>
<dbReference type="FunFam" id="3.40.640.10:FF:000005">
    <property type="entry name" value="Glycine dehydrogenase (decarboxylating), mitochondrial"/>
    <property type="match status" value="1"/>
</dbReference>
<dbReference type="GO" id="GO:0005960">
    <property type="term" value="C:glycine cleavage complex"/>
    <property type="evidence" value="ECO:0007669"/>
    <property type="project" value="TreeGrafter"/>
</dbReference>
<dbReference type="PATRIC" id="fig|1433126.3.peg.2719"/>
<sequence>MAQDNFTSRHIGVNDADLAEMLKVIGVKSVEDLINQVVPPQIHLHEPLPLQEGMSEWEFANHIREIAAKNTVVRTMIGMGYYGTATPAAIVRNIFENPAWYTSYTPYQAEISQGRLEALLNFQTMVCSLTGMELSNCSLLDEATSAAEAMGMMFSSRSRAAVKEGRNVLFVDENIFPQTLDLLLTRSEPLGIELFVDSFAEYEFTGREFGAILQYPAATGEVCDYSKFAEICHSKEVLVTAVVDILALALIKSPAEWGADIAVGSTQRFGIPMGFGGPHAGYLATKEEYKRNMPGRIIGISVDRLGNKALRMSLQTREQHIKRDKATSNICTAQALLASMAGMFAVYHGAEGIKRIALNAHCHATAMAAALEELGYSVLSENFFDTIEVEADADTIMELASEVALNLFYPAENIVHMNFDELSNLDELNALVAIFAEAAGKEPFVIESIDQENTFFAPELARQTPFLQEPVFNKYHSETELMRYIKKLERRDISLANSMISLGSCTMKLNSAVSMMPLSLSEFGNIHPFVPLWQAEGYLELIDELDKDLSIITGFDKMSFQPNSGANGEYAGLMVIRAYHASRGENHRNVVLIPASAHGTNPASAAMAGMKIVVTKCDENGNIDLEDWKAKAAEYAKDLSCCMITYPSTHGVFESRIKELIDVIHQYGGQVYYDGANMNAVVGLSSPGYIGADVCHLNLHKTFAIPHGGGGPGVGAIGVAAHLTPFLPSHPLVSCGAEEGITAVAAAPFGSALVLLITYAYIKMLGASGLKRSTEIAIVNANYMACALKGQIDTVYSGETGRVGHEMILDYRRYRQDYGVECGDIARRLMDYGFHAPTLSFPVHDTLMVEPTESESKAELDRFIQTLLQIKSDCEAIKNGEADKEDNVLKNAPHTAAELIGDNWAHPYSREKAAFPLPWVVENKFFPYVSKIDAGYGDRNLVCCCAESLDKYL</sequence>
<keyword evidence="13" id="KW-1185">Reference proteome</keyword>
<dbReference type="InterPro" id="IPR049315">
    <property type="entry name" value="GDC-P_N"/>
</dbReference>
<dbReference type="EC" id="1.4.4.2" evidence="5"/>
<accession>A0A060RB08</accession>
<gene>
    <name evidence="12" type="ORF">BN938_2747</name>
</gene>
<dbReference type="STRING" id="1433126.BN938_2747"/>
<comment type="catalytic activity">
    <reaction evidence="8">
        <text>N(6)-[(R)-lipoyl]-L-lysyl-[glycine-cleavage complex H protein] + glycine + H(+) = N(6)-[(R)-S(8)-aminomethyldihydrolipoyl]-L-lysyl-[glycine-cleavage complex H protein] + CO2</text>
        <dbReference type="Rhea" id="RHEA:24304"/>
        <dbReference type="Rhea" id="RHEA-COMP:10494"/>
        <dbReference type="Rhea" id="RHEA-COMP:10495"/>
        <dbReference type="ChEBI" id="CHEBI:15378"/>
        <dbReference type="ChEBI" id="CHEBI:16526"/>
        <dbReference type="ChEBI" id="CHEBI:57305"/>
        <dbReference type="ChEBI" id="CHEBI:83099"/>
        <dbReference type="ChEBI" id="CHEBI:83143"/>
        <dbReference type="EC" id="1.4.4.2"/>
    </reaction>
</comment>
<dbReference type="eggNOG" id="COG1003">
    <property type="taxonomic scope" value="Bacteria"/>
</dbReference>
<dbReference type="CDD" id="cd00613">
    <property type="entry name" value="GDC-P"/>
    <property type="match status" value="1"/>
</dbReference>
<feature type="domain" description="Glycine dehydrogenase C-terminal" evidence="11">
    <location>
        <begin position="773"/>
        <end position="894"/>
    </location>
</feature>
<dbReference type="PANTHER" id="PTHR11773">
    <property type="entry name" value="GLYCINE DEHYDROGENASE, DECARBOXYLATING"/>
    <property type="match status" value="1"/>
</dbReference>
<proteinExistence type="inferred from homology"/>
<dbReference type="InterPro" id="IPR015421">
    <property type="entry name" value="PyrdxlP-dep_Trfase_major"/>
</dbReference>
<dbReference type="InterPro" id="IPR015422">
    <property type="entry name" value="PyrdxlP-dep_Trfase_small"/>
</dbReference>
<evidence type="ECO:0000256" key="3">
    <source>
        <dbReference type="ARBA" id="ARBA00010756"/>
    </source>
</evidence>
<evidence type="ECO:0000256" key="4">
    <source>
        <dbReference type="ARBA" id="ARBA00011690"/>
    </source>
</evidence>
<dbReference type="OrthoDB" id="9801272at2"/>
<keyword evidence="7 12" id="KW-0560">Oxidoreductase</keyword>
<evidence type="ECO:0000256" key="5">
    <source>
        <dbReference type="ARBA" id="ARBA00012134"/>
    </source>
</evidence>
<dbReference type="Gene3D" id="3.90.1150.10">
    <property type="entry name" value="Aspartate Aminotransferase, domain 1"/>
    <property type="match status" value="2"/>
</dbReference>
<dbReference type="InterPro" id="IPR015424">
    <property type="entry name" value="PyrdxlP-dep_Trfase"/>
</dbReference>
<evidence type="ECO:0000259" key="10">
    <source>
        <dbReference type="Pfam" id="PF02347"/>
    </source>
</evidence>
<comment type="function">
    <text evidence="2">The glycine cleavage system catalyzes the degradation of glycine. The P protein binds the alpha-amino group of glycine through its pyridoxal phosphate cofactor; CO(2) is released and the remaining methylamine moiety is then transferred to the lipoamide cofactor of the H protein.</text>
</comment>
<dbReference type="Pfam" id="PF21478">
    <property type="entry name" value="GcvP2_C"/>
    <property type="match status" value="1"/>
</dbReference>
<dbReference type="FunFam" id="3.40.640.10:FF:000007">
    <property type="entry name" value="glycine dehydrogenase (Decarboxylating), mitochondrial"/>
    <property type="match status" value="1"/>
</dbReference>
<comment type="cofactor">
    <cofactor evidence="1 9">
        <name>pyridoxal 5'-phosphate</name>
        <dbReference type="ChEBI" id="CHEBI:597326"/>
    </cofactor>
</comment>
<feature type="domain" description="Glycine cleavage system P-protein N-terminal" evidence="10">
    <location>
        <begin position="9"/>
        <end position="435"/>
    </location>
</feature>
<dbReference type="EMBL" id="HG934468">
    <property type="protein sequence ID" value="CDN32815.1"/>
    <property type="molecule type" value="Genomic_DNA"/>
</dbReference>
<dbReference type="GO" id="GO:0016594">
    <property type="term" value="F:glycine binding"/>
    <property type="evidence" value="ECO:0007669"/>
    <property type="project" value="TreeGrafter"/>
</dbReference>
<dbReference type="Pfam" id="PF02347">
    <property type="entry name" value="GDC-P"/>
    <property type="match status" value="2"/>
</dbReference>
<evidence type="ECO:0000256" key="8">
    <source>
        <dbReference type="ARBA" id="ARBA00049026"/>
    </source>
</evidence>
<feature type="modified residue" description="N6-(pyridoxal phosphate)lysine" evidence="9">
    <location>
        <position position="701"/>
    </location>
</feature>
<dbReference type="NCBIfam" id="TIGR00461">
    <property type="entry name" value="gcvP"/>
    <property type="match status" value="1"/>
</dbReference>
<dbReference type="InterPro" id="IPR049316">
    <property type="entry name" value="GDC-P_C"/>
</dbReference>
<dbReference type="KEGG" id="rbc:BN938_2747"/>
<dbReference type="GO" id="GO:0005829">
    <property type="term" value="C:cytosol"/>
    <property type="evidence" value="ECO:0007669"/>
    <property type="project" value="TreeGrafter"/>
</dbReference>
<name>A0A060RB08_9BACT</name>
<dbReference type="HOGENOM" id="CLU_004620_2_1_10"/>
<evidence type="ECO:0000256" key="1">
    <source>
        <dbReference type="ARBA" id="ARBA00001933"/>
    </source>
</evidence>
<dbReference type="SUPFAM" id="SSF53383">
    <property type="entry name" value="PLP-dependent transferases"/>
    <property type="match status" value="2"/>
</dbReference>
<dbReference type="Gene3D" id="3.40.640.10">
    <property type="entry name" value="Type I PLP-dependent aspartate aminotransferase-like (Major domain)"/>
    <property type="match status" value="2"/>
</dbReference>
<dbReference type="eggNOG" id="COG0403">
    <property type="taxonomic scope" value="Bacteria"/>
</dbReference>
<evidence type="ECO:0000259" key="11">
    <source>
        <dbReference type="Pfam" id="PF21478"/>
    </source>
</evidence>
<dbReference type="PANTHER" id="PTHR11773:SF1">
    <property type="entry name" value="GLYCINE DEHYDROGENASE (DECARBOXYLATING), MITOCHONDRIAL"/>
    <property type="match status" value="1"/>
</dbReference>
<evidence type="ECO:0000256" key="9">
    <source>
        <dbReference type="PIRSR" id="PIRSR603437-50"/>
    </source>
</evidence>
<dbReference type="GO" id="GO:0019464">
    <property type="term" value="P:glycine decarboxylation via glycine cleavage system"/>
    <property type="evidence" value="ECO:0007669"/>
    <property type="project" value="TreeGrafter"/>
</dbReference>
<evidence type="ECO:0000256" key="7">
    <source>
        <dbReference type="ARBA" id="ARBA00023002"/>
    </source>
</evidence>
<dbReference type="Proteomes" id="UP000027616">
    <property type="component" value="Chromosome I"/>
</dbReference>
<protein>
    <recommendedName>
        <fullName evidence="5">glycine dehydrogenase (aminomethyl-transferring)</fullName>
        <ecNumber evidence="5">1.4.4.2</ecNumber>
    </recommendedName>
</protein>
<evidence type="ECO:0000256" key="6">
    <source>
        <dbReference type="ARBA" id="ARBA00022898"/>
    </source>
</evidence>
<feature type="domain" description="Glycine cleavage system P-protein N-terminal" evidence="10">
    <location>
        <begin position="469"/>
        <end position="728"/>
    </location>
</feature>
<dbReference type="InterPro" id="IPR003437">
    <property type="entry name" value="GcvP"/>
</dbReference>
<dbReference type="InterPro" id="IPR020581">
    <property type="entry name" value="GDC_P"/>
</dbReference>
<keyword evidence="6 9" id="KW-0663">Pyridoxal phosphate</keyword>
<dbReference type="AlphaFoldDB" id="A0A060RB08"/>
<comment type="subunit">
    <text evidence="4">The glycine cleavage system is composed of four proteins: P, T, L and H.</text>
</comment>
<dbReference type="NCBIfam" id="NF003346">
    <property type="entry name" value="PRK04366.1"/>
    <property type="match status" value="1"/>
</dbReference>
<dbReference type="GO" id="GO:0030170">
    <property type="term" value="F:pyridoxal phosphate binding"/>
    <property type="evidence" value="ECO:0007669"/>
    <property type="project" value="TreeGrafter"/>
</dbReference>
<reference evidence="12 13" key="1">
    <citation type="journal article" date="2015" name="Genome Announc.">
        <title>Complete Genome Sequence of the Novel Leech Symbiont Mucinivorans hirudinis M3T.</title>
        <authorList>
            <person name="Nelson M.C."/>
            <person name="Bomar L."/>
            <person name="Graf J."/>
        </authorList>
    </citation>
    <scope>NUCLEOTIDE SEQUENCE [LARGE SCALE GENOMIC DNA]</scope>
    <source>
        <strain evidence="13">M3</strain>
    </source>
</reference>
<evidence type="ECO:0000256" key="2">
    <source>
        <dbReference type="ARBA" id="ARBA00003788"/>
    </source>
</evidence>
<comment type="similarity">
    <text evidence="3">Belongs to the GcvP family.</text>
</comment>
<evidence type="ECO:0000313" key="12">
    <source>
        <dbReference type="EMBL" id="CDN32815.1"/>
    </source>
</evidence>
<organism evidence="12 13">
    <name type="scientific">Mucinivorans hirudinis</name>
    <dbReference type="NCBI Taxonomy" id="1433126"/>
    <lineage>
        <taxon>Bacteria</taxon>
        <taxon>Pseudomonadati</taxon>
        <taxon>Bacteroidota</taxon>
        <taxon>Bacteroidia</taxon>
        <taxon>Bacteroidales</taxon>
        <taxon>Rikenellaceae</taxon>
        <taxon>Mucinivorans</taxon>
    </lineage>
</organism>
<evidence type="ECO:0000313" key="13">
    <source>
        <dbReference type="Proteomes" id="UP000027616"/>
    </source>
</evidence>